<dbReference type="RefSeq" id="WP_133363566.1">
    <property type="nucleotide sequence ID" value="NZ_CP037940.1"/>
</dbReference>
<gene>
    <name evidence="1" type="ORF">EQG49_08395</name>
</gene>
<proteinExistence type="predicted"/>
<name>A0A4P6YUM1_9LACO</name>
<evidence type="ECO:0000313" key="1">
    <source>
        <dbReference type="EMBL" id="QBO36489.1"/>
    </source>
</evidence>
<reference evidence="2" key="1">
    <citation type="submission" date="2019-03" db="EMBL/GenBank/DDBJ databases">
        <title>Weissella sp. 26KH-42 Genome sequencing.</title>
        <authorList>
            <person name="Heo J."/>
            <person name="Kim S.-J."/>
            <person name="Kim J.-S."/>
            <person name="Hong S.-B."/>
            <person name="Kwon S.-W."/>
        </authorList>
    </citation>
    <scope>NUCLEOTIDE SEQUENCE [LARGE SCALE GENOMIC DNA]</scope>
    <source>
        <strain evidence="2">26KH-42</strain>
    </source>
</reference>
<sequence length="117" mass="13627">MKITLEQLLGKTLTAADKAEILAHFEHFSDGDEAEFDGIHYEGDFDLEQADKNAAEIFGVVKKDDKYYSFAYWDEETAEDSNEYQFAMEDEFTEVKPVVAKRAVMEEFTYTRWDEVK</sequence>
<dbReference type="Proteomes" id="UP000292886">
    <property type="component" value="Chromosome"/>
</dbReference>
<protein>
    <submittedName>
        <fullName evidence="1">Uncharacterized protein</fullName>
    </submittedName>
</protein>
<dbReference type="AlphaFoldDB" id="A0A4P6YUM1"/>
<evidence type="ECO:0000313" key="2">
    <source>
        <dbReference type="Proteomes" id="UP000292886"/>
    </source>
</evidence>
<keyword evidence="2" id="KW-1185">Reference proteome</keyword>
<accession>A0A4P6YUM1</accession>
<dbReference type="EMBL" id="CP037940">
    <property type="protein sequence ID" value="QBO36489.1"/>
    <property type="molecule type" value="Genomic_DNA"/>
</dbReference>
<dbReference type="KEGG" id="wei:EQG49_08395"/>
<organism evidence="1 2">
    <name type="scientific">Periweissella cryptocerci</name>
    <dbReference type="NCBI Taxonomy" id="2506420"/>
    <lineage>
        <taxon>Bacteria</taxon>
        <taxon>Bacillati</taxon>
        <taxon>Bacillota</taxon>
        <taxon>Bacilli</taxon>
        <taxon>Lactobacillales</taxon>
        <taxon>Lactobacillaceae</taxon>
        <taxon>Periweissella</taxon>
    </lineage>
</organism>